<evidence type="ECO:0000313" key="9">
    <source>
        <dbReference type="EMBL" id="MBU8823743.1"/>
    </source>
</evidence>
<comment type="caution">
    <text evidence="9">The sequence shown here is derived from an EMBL/GenBank/DDBJ whole genome shotgun (WGS) entry which is preliminary data.</text>
</comment>
<evidence type="ECO:0000313" key="10">
    <source>
        <dbReference type="Proteomes" id="UP000696413"/>
    </source>
</evidence>
<comment type="subcellular location">
    <subcellularLocation>
        <location evidence="1">Cell membrane</location>
        <topology evidence="1">Multi-pass membrane protein</topology>
    </subcellularLocation>
</comment>
<dbReference type="PANTHER" id="PTHR32309:SF13">
    <property type="entry name" value="FERRIC ENTEROBACTIN TRANSPORT PROTEIN FEPE"/>
    <property type="match status" value="1"/>
</dbReference>
<keyword evidence="5 7" id="KW-1133">Transmembrane helix</keyword>
<dbReference type="Proteomes" id="UP000696413">
    <property type="component" value="Unassembled WGS sequence"/>
</dbReference>
<gene>
    <name evidence="9" type="ORF">KL859_12795</name>
</gene>
<dbReference type="EMBL" id="JAHBOM010000008">
    <property type="protein sequence ID" value="MBU8823743.1"/>
    <property type="molecule type" value="Genomic_DNA"/>
</dbReference>
<evidence type="ECO:0000259" key="8">
    <source>
        <dbReference type="Pfam" id="PF02706"/>
    </source>
</evidence>
<keyword evidence="3" id="KW-1003">Cell membrane</keyword>
<dbReference type="PANTHER" id="PTHR32309">
    <property type="entry name" value="TYROSINE-PROTEIN KINASE"/>
    <property type="match status" value="1"/>
</dbReference>
<keyword evidence="6 7" id="KW-0472">Membrane</keyword>
<evidence type="ECO:0000256" key="3">
    <source>
        <dbReference type="ARBA" id="ARBA00022475"/>
    </source>
</evidence>
<accession>A0ABS6HNG5</accession>
<comment type="similarity">
    <text evidence="2">Belongs to the CpsC/CapA family.</text>
</comment>
<evidence type="ECO:0000256" key="2">
    <source>
        <dbReference type="ARBA" id="ARBA00006683"/>
    </source>
</evidence>
<organism evidence="9 10">
    <name type="scientific">Mycolicibacterium goodii</name>
    <name type="common">Mycobacterium goodii</name>
    <dbReference type="NCBI Taxonomy" id="134601"/>
    <lineage>
        <taxon>Bacteria</taxon>
        <taxon>Bacillati</taxon>
        <taxon>Actinomycetota</taxon>
        <taxon>Actinomycetes</taxon>
        <taxon>Mycobacteriales</taxon>
        <taxon>Mycobacteriaceae</taxon>
        <taxon>Mycolicibacterium</taxon>
    </lineage>
</organism>
<dbReference type="InterPro" id="IPR003856">
    <property type="entry name" value="LPS_length_determ_N"/>
</dbReference>
<evidence type="ECO:0000256" key="7">
    <source>
        <dbReference type="SAM" id="Phobius"/>
    </source>
</evidence>
<feature type="transmembrane region" description="Helical" evidence="7">
    <location>
        <begin position="170"/>
        <end position="197"/>
    </location>
</feature>
<protein>
    <submittedName>
        <fullName evidence="9">Cell shape-determining protein</fullName>
    </submittedName>
</protein>
<dbReference type="RefSeq" id="WP_214394825.1">
    <property type="nucleotide sequence ID" value="NZ_JAHBOL010000004.1"/>
</dbReference>
<evidence type="ECO:0000256" key="5">
    <source>
        <dbReference type="ARBA" id="ARBA00022989"/>
    </source>
</evidence>
<evidence type="ECO:0000256" key="4">
    <source>
        <dbReference type="ARBA" id="ARBA00022692"/>
    </source>
</evidence>
<reference evidence="9 10" key="1">
    <citation type="submission" date="2021-05" db="EMBL/GenBank/DDBJ databases">
        <title>Draft Genome Sequences of Clinical Respiratory Isolates of Mycobacterium goodii Recovered in Ireland.</title>
        <authorList>
            <person name="Flanagan P.R."/>
            <person name="Mok S."/>
            <person name="Roycroft E."/>
            <person name="Rogers T.R."/>
            <person name="Fitzgibbon M."/>
        </authorList>
    </citation>
    <scope>NUCLEOTIDE SEQUENCE [LARGE SCALE GENOMIC DNA]</scope>
    <source>
        <strain evidence="9 10">14IE55</strain>
    </source>
</reference>
<keyword evidence="4 7" id="KW-0812">Transmembrane</keyword>
<dbReference type="InterPro" id="IPR050445">
    <property type="entry name" value="Bact_polysacc_biosynth/exp"/>
</dbReference>
<keyword evidence="10" id="KW-1185">Reference proteome</keyword>
<evidence type="ECO:0000256" key="6">
    <source>
        <dbReference type="ARBA" id="ARBA00023136"/>
    </source>
</evidence>
<feature type="domain" description="Polysaccharide chain length determinant N-terminal" evidence="8">
    <location>
        <begin position="5"/>
        <end position="90"/>
    </location>
</feature>
<dbReference type="Pfam" id="PF02706">
    <property type="entry name" value="Wzz"/>
    <property type="match status" value="1"/>
</dbReference>
<sequence>MNPELATYLRIIRVRWRWLLWGVLLSLAVTTVALMLQPPMYRAQATVLVRTPGDVSQVVDGGDTYARERGATYARLATSSTVAERVIANLDLEIDTAELSSRIEAENIPGTALINVSVSAPSAAEAQQTATMFLSEYAVTVRVLESVPGSLVPRADLVVVDPPGRPTRMFAWGIPLTLLLIGAALVGLVLGATAAVIRSTFSADAQSGAEPSGVRG</sequence>
<evidence type="ECO:0000256" key="1">
    <source>
        <dbReference type="ARBA" id="ARBA00004651"/>
    </source>
</evidence>
<feature type="transmembrane region" description="Helical" evidence="7">
    <location>
        <begin position="18"/>
        <end position="36"/>
    </location>
</feature>
<name>A0ABS6HNG5_MYCGD</name>
<proteinExistence type="inferred from homology"/>